<dbReference type="KEGG" id="pvac:HC248_00256"/>
<dbReference type="InterPro" id="IPR014004">
    <property type="entry name" value="Transpt-assoc_nodulatn_dom_bac"/>
</dbReference>
<protein>
    <submittedName>
        <fullName evidence="3">Osmotically-inducible protein Y</fullName>
    </submittedName>
</protein>
<dbReference type="PROSITE" id="PS51257">
    <property type="entry name" value="PROKAR_LIPOPROTEIN"/>
    <property type="match status" value="1"/>
</dbReference>
<evidence type="ECO:0000313" key="4">
    <source>
        <dbReference type="Proteomes" id="UP000502041"/>
    </source>
</evidence>
<accession>A0A6H2H5B4</accession>
<sequence length="218" mass="23042">MKTLLNIKRLGLTAIAVSLVGGALSACVPLLLTGAAGSSALIATDRRTSGTQLEDQGIELRAGNEMRTAFGSRNHINVNSYNRQVLLTGEVSSAADKLSAEQLARGVVNVSSVINELAIMGNSSLTQRSADVLVTGRAKAMLIDAQDLQANTISVITERGVTYLMGRVSQREAERATDVVRSVPGVLKVVRIFEVISEKELARELPTPPAPLAGPKKP</sequence>
<feature type="domain" description="BON" evidence="2">
    <location>
        <begin position="130"/>
        <end position="197"/>
    </location>
</feature>
<dbReference type="PANTHER" id="PTHR34606">
    <property type="entry name" value="BON DOMAIN-CONTAINING PROTEIN"/>
    <property type="match status" value="1"/>
</dbReference>
<dbReference type="AlphaFoldDB" id="A0A6H2H5B4"/>
<dbReference type="EMBL" id="CP051461">
    <property type="protein sequence ID" value="QJC54993.1"/>
    <property type="molecule type" value="Genomic_DNA"/>
</dbReference>
<dbReference type="PANTHER" id="PTHR34606:SF4">
    <property type="entry name" value="OUTER MEMBRANE LIPOPROTEIN DOLP"/>
    <property type="match status" value="1"/>
</dbReference>
<dbReference type="PROSITE" id="PS50914">
    <property type="entry name" value="BON"/>
    <property type="match status" value="2"/>
</dbReference>
<feature type="domain" description="BON" evidence="2">
    <location>
        <begin position="54"/>
        <end position="121"/>
    </location>
</feature>
<evidence type="ECO:0000313" key="3">
    <source>
        <dbReference type="EMBL" id="QJC54993.1"/>
    </source>
</evidence>
<dbReference type="RefSeq" id="WP_168920918.1">
    <property type="nucleotide sequence ID" value="NZ_CP051461.1"/>
</dbReference>
<name>A0A6H2H5B4_9BURK</name>
<organism evidence="3 4">
    <name type="scientific">Polaromonas vacuolata</name>
    <dbReference type="NCBI Taxonomy" id="37448"/>
    <lineage>
        <taxon>Bacteria</taxon>
        <taxon>Pseudomonadati</taxon>
        <taxon>Pseudomonadota</taxon>
        <taxon>Betaproteobacteria</taxon>
        <taxon>Burkholderiales</taxon>
        <taxon>Comamonadaceae</taxon>
        <taxon>Polaromonas</taxon>
    </lineage>
</organism>
<dbReference type="Proteomes" id="UP000502041">
    <property type="component" value="Chromosome"/>
</dbReference>
<dbReference type="SMART" id="SM00749">
    <property type="entry name" value="BON"/>
    <property type="match status" value="2"/>
</dbReference>
<dbReference type="Gene3D" id="3.30.1340.30">
    <property type="match status" value="1"/>
</dbReference>
<keyword evidence="1" id="KW-0732">Signal</keyword>
<dbReference type="InterPro" id="IPR007055">
    <property type="entry name" value="BON_dom"/>
</dbReference>
<evidence type="ECO:0000259" key="2">
    <source>
        <dbReference type="PROSITE" id="PS50914"/>
    </source>
</evidence>
<dbReference type="Pfam" id="PF04972">
    <property type="entry name" value="BON"/>
    <property type="match status" value="2"/>
</dbReference>
<evidence type="ECO:0000256" key="1">
    <source>
        <dbReference type="ARBA" id="ARBA00022729"/>
    </source>
</evidence>
<reference evidence="3 4" key="1">
    <citation type="submission" date="2020-04" db="EMBL/GenBank/DDBJ databases">
        <title>Complete genome of a Psychrophilic, Marine, Gas Vacuolate Bacterium Polaromonas vacuolata KCTC 22033T.</title>
        <authorList>
            <person name="Hwang K."/>
            <person name="Kim K.M."/>
        </authorList>
    </citation>
    <scope>NUCLEOTIDE SEQUENCE [LARGE SCALE GENOMIC DNA]</scope>
    <source>
        <strain evidence="3 4">KCTC 22033</strain>
    </source>
</reference>
<gene>
    <name evidence="3" type="primary">osmY_1</name>
    <name evidence="3" type="ORF">HC248_00256</name>
</gene>
<dbReference type="InterPro" id="IPR051686">
    <property type="entry name" value="Lipoprotein_DolP"/>
</dbReference>
<keyword evidence="4" id="KW-1185">Reference proteome</keyword>
<proteinExistence type="predicted"/>